<sequence>MTNMNSPRALGLTIATAAIIADQATKAVVVANAGALGTGIAVGPGFNLVFGRNDGVTFGMLGGVPWWGLALLALGICLWLTVMLYRSDSRIEALAYGVIIGGALGNVIDRVRFGGVTDFLDFYVGRLHWPAFNLADVFVVCGVGLLLLASVLERRKDNSRVGQE</sequence>
<dbReference type="HAMAP" id="MF_00161">
    <property type="entry name" value="LspA"/>
    <property type="match status" value="1"/>
</dbReference>
<keyword evidence="13" id="KW-1185">Reference proteome</keyword>
<name>A0A1H8LWK5_9RHOB</name>
<organism evidence="12 13">
    <name type="scientific">Palleronia pelagia</name>
    <dbReference type="NCBI Taxonomy" id="387096"/>
    <lineage>
        <taxon>Bacteria</taxon>
        <taxon>Pseudomonadati</taxon>
        <taxon>Pseudomonadota</taxon>
        <taxon>Alphaproteobacteria</taxon>
        <taxon>Rhodobacterales</taxon>
        <taxon>Roseobacteraceae</taxon>
        <taxon>Palleronia</taxon>
    </lineage>
</organism>
<feature type="transmembrane region" description="Helical" evidence="9">
    <location>
        <begin position="66"/>
        <end position="86"/>
    </location>
</feature>
<evidence type="ECO:0000313" key="13">
    <source>
        <dbReference type="Proteomes" id="UP000199372"/>
    </source>
</evidence>
<feature type="active site" evidence="9">
    <location>
        <position position="136"/>
    </location>
</feature>
<comment type="function">
    <text evidence="9 10">This protein specifically catalyzes the removal of signal peptides from prolipoproteins.</text>
</comment>
<comment type="caution">
    <text evidence="9">Lacks conserved residue(s) required for the propagation of feature annotation.</text>
</comment>
<dbReference type="AlphaFoldDB" id="A0A1H8LWK5"/>
<keyword evidence="2 9" id="KW-1003">Cell membrane</keyword>
<dbReference type="PRINTS" id="PR00781">
    <property type="entry name" value="LIPOSIGPTASE"/>
</dbReference>
<dbReference type="EC" id="3.4.23.36" evidence="9"/>
<accession>A0A1H8LWK5</accession>
<dbReference type="PANTHER" id="PTHR33695:SF1">
    <property type="entry name" value="LIPOPROTEIN SIGNAL PEPTIDASE"/>
    <property type="match status" value="1"/>
</dbReference>
<dbReference type="Pfam" id="PF01252">
    <property type="entry name" value="Peptidase_A8"/>
    <property type="match status" value="1"/>
</dbReference>
<gene>
    <name evidence="9" type="primary">lspA</name>
    <name evidence="12" type="ORF">SAMN04488011_11213</name>
</gene>
<keyword evidence="7 9" id="KW-1133">Transmembrane helix</keyword>
<evidence type="ECO:0000313" key="12">
    <source>
        <dbReference type="EMBL" id="SEO09497.1"/>
    </source>
</evidence>
<protein>
    <recommendedName>
        <fullName evidence="9">Lipoprotein signal peptidase</fullName>
        <ecNumber evidence="9">3.4.23.36</ecNumber>
    </recommendedName>
    <alternativeName>
        <fullName evidence="9">Prolipoprotein signal peptidase</fullName>
    </alternativeName>
    <alternativeName>
        <fullName evidence="9">Signal peptidase II</fullName>
        <shortName evidence="9">SPase II</shortName>
    </alternativeName>
</protein>
<evidence type="ECO:0000256" key="4">
    <source>
        <dbReference type="ARBA" id="ARBA00022692"/>
    </source>
</evidence>
<dbReference type="UniPathway" id="UPA00665"/>
<evidence type="ECO:0000256" key="6">
    <source>
        <dbReference type="ARBA" id="ARBA00022801"/>
    </source>
</evidence>
<comment type="similarity">
    <text evidence="1 9 11">Belongs to the peptidase A8 family.</text>
</comment>
<evidence type="ECO:0000256" key="10">
    <source>
        <dbReference type="RuleBase" id="RU000594"/>
    </source>
</evidence>
<evidence type="ECO:0000256" key="5">
    <source>
        <dbReference type="ARBA" id="ARBA00022750"/>
    </source>
</evidence>
<dbReference type="Proteomes" id="UP000199372">
    <property type="component" value="Unassembled WGS sequence"/>
</dbReference>
<dbReference type="GO" id="GO:0005886">
    <property type="term" value="C:plasma membrane"/>
    <property type="evidence" value="ECO:0007669"/>
    <property type="project" value="UniProtKB-SubCell"/>
</dbReference>
<dbReference type="EMBL" id="FOCM01000012">
    <property type="protein sequence ID" value="SEO09497.1"/>
    <property type="molecule type" value="Genomic_DNA"/>
</dbReference>
<feature type="active site" evidence="9">
    <location>
        <position position="118"/>
    </location>
</feature>
<evidence type="ECO:0000256" key="9">
    <source>
        <dbReference type="HAMAP-Rule" id="MF_00161"/>
    </source>
</evidence>
<feature type="transmembrane region" description="Helical" evidence="9">
    <location>
        <begin position="131"/>
        <end position="152"/>
    </location>
</feature>
<comment type="pathway">
    <text evidence="9">Protein modification; lipoprotein biosynthesis (signal peptide cleavage).</text>
</comment>
<evidence type="ECO:0000256" key="7">
    <source>
        <dbReference type="ARBA" id="ARBA00022989"/>
    </source>
</evidence>
<proteinExistence type="inferred from homology"/>
<dbReference type="NCBIfam" id="TIGR00077">
    <property type="entry name" value="lspA"/>
    <property type="match status" value="1"/>
</dbReference>
<keyword evidence="6 9" id="KW-0378">Hydrolase</keyword>
<feature type="transmembrane region" description="Helical" evidence="9">
    <location>
        <begin position="93"/>
        <end position="111"/>
    </location>
</feature>
<keyword evidence="3 9" id="KW-0645">Protease</keyword>
<keyword evidence="8 9" id="KW-0472">Membrane</keyword>
<dbReference type="GO" id="GO:0004190">
    <property type="term" value="F:aspartic-type endopeptidase activity"/>
    <property type="evidence" value="ECO:0007669"/>
    <property type="project" value="UniProtKB-UniRule"/>
</dbReference>
<keyword evidence="4 9" id="KW-0812">Transmembrane</keyword>
<dbReference type="InterPro" id="IPR001872">
    <property type="entry name" value="Peptidase_A8"/>
</dbReference>
<evidence type="ECO:0000256" key="1">
    <source>
        <dbReference type="ARBA" id="ARBA00006139"/>
    </source>
</evidence>
<keyword evidence="5 9" id="KW-0064">Aspartyl protease</keyword>
<evidence type="ECO:0000256" key="2">
    <source>
        <dbReference type="ARBA" id="ARBA00022475"/>
    </source>
</evidence>
<evidence type="ECO:0000256" key="3">
    <source>
        <dbReference type="ARBA" id="ARBA00022670"/>
    </source>
</evidence>
<comment type="catalytic activity">
    <reaction evidence="9 10">
        <text>Release of signal peptides from bacterial membrane prolipoproteins. Hydrolyzes -Xaa-Yaa-Zaa-|-(S,diacylglyceryl)Cys-, in which Xaa is hydrophobic (preferably Leu), and Yaa (Ala or Ser) and Zaa (Gly or Ala) have small, neutral side chains.</text>
        <dbReference type="EC" id="3.4.23.36"/>
    </reaction>
</comment>
<dbReference type="PANTHER" id="PTHR33695">
    <property type="entry name" value="LIPOPROTEIN SIGNAL PEPTIDASE"/>
    <property type="match status" value="1"/>
</dbReference>
<comment type="subcellular location">
    <subcellularLocation>
        <location evidence="9">Cell membrane</location>
        <topology evidence="9">Multi-pass membrane protein</topology>
    </subcellularLocation>
</comment>
<dbReference type="GO" id="GO:0006508">
    <property type="term" value="P:proteolysis"/>
    <property type="evidence" value="ECO:0007669"/>
    <property type="project" value="UniProtKB-KW"/>
</dbReference>
<reference evidence="13" key="1">
    <citation type="submission" date="2016-10" db="EMBL/GenBank/DDBJ databases">
        <authorList>
            <person name="Varghese N."/>
            <person name="Submissions S."/>
        </authorList>
    </citation>
    <scope>NUCLEOTIDE SEQUENCE [LARGE SCALE GENOMIC DNA]</scope>
    <source>
        <strain evidence="13">DSM 26893</strain>
    </source>
</reference>
<evidence type="ECO:0000256" key="8">
    <source>
        <dbReference type="ARBA" id="ARBA00023136"/>
    </source>
</evidence>
<dbReference type="RefSeq" id="WP_236737128.1">
    <property type="nucleotide sequence ID" value="NZ_FOCM01000012.1"/>
</dbReference>
<evidence type="ECO:0000256" key="11">
    <source>
        <dbReference type="RuleBase" id="RU004181"/>
    </source>
</evidence>
<dbReference type="PROSITE" id="PS00855">
    <property type="entry name" value="SPASE_II"/>
    <property type="match status" value="1"/>
</dbReference>